<dbReference type="EMBL" id="JABZRD010000112">
    <property type="protein sequence ID" value="MBF1283391.1"/>
    <property type="molecule type" value="Genomic_DNA"/>
</dbReference>
<proteinExistence type="predicted"/>
<name>A0A930DQR0_9FIRM</name>
<evidence type="ECO:0000313" key="3">
    <source>
        <dbReference type="Proteomes" id="UP000709351"/>
    </source>
</evidence>
<evidence type="ECO:0000256" key="1">
    <source>
        <dbReference type="SAM" id="SignalP"/>
    </source>
</evidence>
<keyword evidence="1" id="KW-0732">Signal</keyword>
<comment type="caution">
    <text evidence="2">The sequence shown here is derived from an EMBL/GenBank/DDBJ whole genome shotgun (WGS) entry which is preliminary data.</text>
</comment>
<evidence type="ECO:0008006" key="4">
    <source>
        <dbReference type="Google" id="ProtNLM"/>
    </source>
</evidence>
<feature type="chain" id="PRO_5037368442" description="DUF4309 domain-containing protein" evidence="1">
    <location>
        <begin position="28"/>
        <end position="176"/>
    </location>
</feature>
<sequence>MKKISRMLTMALVLGISVFSMSIAAYAGKQQPQAKKLAQEESKPKEYSFKSGNTAVNMGAAAKDILTALGKAEKESEVNSCACQGKLKTYSYKGFEVSTIQDKGTDIISSVYILDKTVSTPEGISIGSSKEDVLRIYGKDCKENKGVYIYSLGNSELNIFTTNNVVDGIEYLYLAK</sequence>
<feature type="signal peptide" evidence="1">
    <location>
        <begin position="1"/>
        <end position="27"/>
    </location>
</feature>
<dbReference type="Proteomes" id="UP000709351">
    <property type="component" value="Unassembled WGS sequence"/>
</dbReference>
<evidence type="ECO:0000313" key="2">
    <source>
        <dbReference type="EMBL" id="MBF1283391.1"/>
    </source>
</evidence>
<reference evidence="2" key="1">
    <citation type="submission" date="2020-04" db="EMBL/GenBank/DDBJ databases">
        <title>Deep metagenomics examines the oral microbiome during advanced dental caries in children, revealing novel taxa and co-occurrences with host molecules.</title>
        <authorList>
            <person name="Baker J.L."/>
            <person name="Morton J.T."/>
            <person name="Dinis M."/>
            <person name="Alvarez R."/>
            <person name="Tran N.C."/>
            <person name="Knight R."/>
            <person name="Edlund A."/>
        </authorList>
    </citation>
    <scope>NUCLEOTIDE SEQUENCE</scope>
    <source>
        <strain evidence="2">JCVI_24_bin.2</strain>
    </source>
</reference>
<dbReference type="AlphaFoldDB" id="A0A930DQR0"/>
<organism evidence="2 3">
    <name type="scientific">Oribacterium parvum</name>
    <dbReference type="NCBI Taxonomy" id="1501329"/>
    <lineage>
        <taxon>Bacteria</taxon>
        <taxon>Bacillati</taxon>
        <taxon>Bacillota</taxon>
        <taxon>Clostridia</taxon>
        <taxon>Lachnospirales</taxon>
        <taxon>Lachnospiraceae</taxon>
        <taxon>Oribacterium</taxon>
    </lineage>
</organism>
<gene>
    <name evidence="2" type="ORF">HXM93_02500</name>
</gene>
<accession>A0A930DQR0</accession>
<protein>
    <recommendedName>
        <fullName evidence="4">DUF4309 domain-containing protein</fullName>
    </recommendedName>
</protein>